<evidence type="ECO:0000313" key="2">
    <source>
        <dbReference type="EMBL" id="KAJ5076999.1"/>
    </source>
</evidence>
<dbReference type="InterPro" id="IPR032675">
    <property type="entry name" value="LRR_dom_sf"/>
</dbReference>
<dbReference type="GO" id="GO:0016477">
    <property type="term" value="P:cell migration"/>
    <property type="evidence" value="ECO:0007669"/>
    <property type="project" value="TreeGrafter"/>
</dbReference>
<dbReference type="GO" id="GO:0034315">
    <property type="term" value="P:regulation of Arp2/3 complex-mediated actin nucleation"/>
    <property type="evidence" value="ECO:0007669"/>
    <property type="project" value="TreeGrafter"/>
</dbReference>
<name>A0A9Q0LR37_ANAIG</name>
<reference evidence="2" key="1">
    <citation type="submission" date="2022-10" db="EMBL/GenBank/DDBJ databases">
        <title>Novel sulphate-reducing endosymbionts in the free-living metamonad Anaeramoeba.</title>
        <authorList>
            <person name="Jerlstrom-Hultqvist J."/>
            <person name="Cepicka I."/>
            <person name="Gallot-Lavallee L."/>
            <person name="Salas-Leiva D."/>
            <person name="Curtis B.A."/>
            <person name="Zahonova K."/>
            <person name="Pipaliya S."/>
            <person name="Dacks J."/>
            <person name="Roger A.J."/>
        </authorList>
    </citation>
    <scope>NUCLEOTIDE SEQUENCE</scope>
    <source>
        <strain evidence="2">BMAN</strain>
    </source>
</reference>
<dbReference type="GO" id="GO:0005886">
    <property type="term" value="C:plasma membrane"/>
    <property type="evidence" value="ECO:0007669"/>
    <property type="project" value="TreeGrafter"/>
</dbReference>
<dbReference type="SMART" id="SM00368">
    <property type="entry name" value="LRR_RI"/>
    <property type="match status" value="3"/>
</dbReference>
<organism evidence="2 3">
    <name type="scientific">Anaeramoeba ignava</name>
    <name type="common">Anaerobic marine amoeba</name>
    <dbReference type="NCBI Taxonomy" id="1746090"/>
    <lineage>
        <taxon>Eukaryota</taxon>
        <taxon>Metamonada</taxon>
        <taxon>Anaeramoebidae</taxon>
        <taxon>Anaeramoeba</taxon>
    </lineage>
</organism>
<dbReference type="OrthoDB" id="120976at2759"/>
<keyword evidence="3" id="KW-1185">Reference proteome</keyword>
<dbReference type="PANTHER" id="PTHR24112">
    <property type="entry name" value="LEUCINE-RICH REPEAT, ISOFORM F-RELATED"/>
    <property type="match status" value="1"/>
</dbReference>
<dbReference type="Gene3D" id="3.80.10.10">
    <property type="entry name" value="Ribonuclease Inhibitor"/>
    <property type="match status" value="1"/>
</dbReference>
<protein>
    <submittedName>
        <fullName evidence="2">Leucine-rich repeat isoform f</fullName>
    </submittedName>
</protein>
<dbReference type="Proteomes" id="UP001149090">
    <property type="component" value="Unassembled WGS sequence"/>
</dbReference>
<dbReference type="GO" id="GO:0030027">
    <property type="term" value="C:lamellipodium"/>
    <property type="evidence" value="ECO:0007669"/>
    <property type="project" value="TreeGrafter"/>
</dbReference>
<gene>
    <name evidence="2" type="ORF">M0811_00319</name>
</gene>
<dbReference type="EMBL" id="JAPDFW010000059">
    <property type="protein sequence ID" value="KAJ5076999.1"/>
    <property type="molecule type" value="Genomic_DNA"/>
</dbReference>
<dbReference type="SUPFAM" id="SSF52047">
    <property type="entry name" value="RNI-like"/>
    <property type="match status" value="1"/>
</dbReference>
<evidence type="ECO:0000313" key="3">
    <source>
        <dbReference type="Proteomes" id="UP001149090"/>
    </source>
</evidence>
<accession>A0A9Q0LR37</accession>
<sequence>MSEKIRVLKDSHKKKARKLIQGKGTEQFIDWVLKDKEKYGRTEQRIIILTEFLFITLGKNKKNPTFHICREGFLPYISSLNLIDKEHIELKFTNPSFVFKFFHPKCEEIATTILTNYQDLTRTQISNDIIKGEIQIPSVNLESDSGEHFIKIYKGFCCYYDSKPNEQVIQFVQKMAENPNLYEQKLLDLTQFNFLETLTMESTSIYPILTAFNFNSFFNGIKISGFHDQIFTKIEETELILKSKSLKILIVSGTNNKITSQKFANQLEKNERIQINYLNLSFNLLDLKSNIFKGIELLHSGLIHLDLSFCWMKPKVIQNLFQTLSKNPNHHGIQVLNLSNNSFSTKGTEAFGEFLKSLKSSHLKMIFFSSCDLKLQSFFGHIQEYCKKELAYLNISKNKFQKNDYKSLSNFLAESRALSELDLSSTNFPPDKCQSLIESIVTHAEFHDFILNLSHNKLKETGAKGIANSLEKDRSSTLKELLLDSTLLGAKGAQILFADKGPLCGNNSITRLSISANFQPSESKQCVKHLSHLFLPTSPVKHLRIRGDQRNYLGLSLVELLKKLPESKLIGLDIQGNSWMSYLTSMNIRSQEDPIVDLIKKLQTEDYTLQYFNFDDNTVNESFLHNLPKLKIPYIEWPQNDANSLIQKFRKVQNMTVPLQQLQKKISKKNEQSRFDLNDFKKNFPITLDNYDLVSDLQRNVHDYIQSLVTEKTKFFKIDYGTSTNFNNNNNNNQKENSDDEKEKK</sequence>
<dbReference type="OMA" id="CKKELAY"/>
<proteinExistence type="predicted"/>
<dbReference type="AlphaFoldDB" id="A0A9Q0LR37"/>
<comment type="caution">
    <text evidence="2">The sequence shown here is derived from an EMBL/GenBank/DDBJ whole genome shotgun (WGS) entry which is preliminary data.</text>
</comment>
<feature type="region of interest" description="Disordered" evidence="1">
    <location>
        <begin position="722"/>
        <end position="745"/>
    </location>
</feature>
<dbReference type="PANTHER" id="PTHR24112:SF66">
    <property type="entry name" value="LEUCINE-RICH REPEAT, ISOFORM F"/>
    <property type="match status" value="1"/>
</dbReference>
<evidence type="ECO:0000256" key="1">
    <source>
        <dbReference type="SAM" id="MobiDB-lite"/>
    </source>
</evidence>
<dbReference type="InterPro" id="IPR051279">
    <property type="entry name" value="PP1-Reg/Actin-Interact_Protein"/>
</dbReference>